<evidence type="ECO:0008006" key="3">
    <source>
        <dbReference type="Google" id="ProtNLM"/>
    </source>
</evidence>
<dbReference type="Proteomes" id="UP000626656">
    <property type="component" value="Unassembled WGS sequence"/>
</dbReference>
<evidence type="ECO:0000313" key="2">
    <source>
        <dbReference type="Proteomes" id="UP000626656"/>
    </source>
</evidence>
<gene>
    <name evidence="1" type="ORF">AZO1586I_827</name>
</gene>
<comment type="caution">
    <text evidence="1">The sequence shown here is derived from an EMBL/GenBank/DDBJ whole genome shotgun (WGS) entry which is preliminary data.</text>
</comment>
<dbReference type="EMBL" id="CAHJWF010000208">
    <property type="protein sequence ID" value="CAB5501560.1"/>
    <property type="molecule type" value="Genomic_DNA"/>
</dbReference>
<sequence>FIQKAQDGSLIFIFDGLDEKLVHYTKDMRQQFLAELMRVFPNTHHRNESKVKIILSCRSHHFEDLKSQNGFFRGLGRDNSAQQDYRAMEILPFNSTQIQSMLTKQLGAKDSALVFQFINDNHYLSGLASHPFLLNKIAHSLPALQKLKHINSTSLYQALIEDTLSRDDEKHVLHRRHKKRLLQDLAYYLWKNKAQVLPVDDLNDWYQGWLQKNERVQAQHSTISNAELEQDLRNSTLLVRFSKSDFGFTHSSMQEFFIAQKLTKKWQESSLMTLDGNISPLTRQFILDGVILLSDKEITCLHQTLIHTLAQESTTPVAHLALDIVSTMHKHQISVPAFEVVQLSQLKLQEISIFGLNCQRLIINATELFASEWTAVTIGELHLTLSNLNKSVWRHSQIQTLHSDAELNSDSVLTSGLYQWTLTQCQFLFQYAELSARLDWHIYTAQRKVNTMESVTELEALKFMQTGH</sequence>
<accession>A0ABM8M6Z1</accession>
<dbReference type="RefSeq" id="WP_202784274.1">
    <property type="nucleotide sequence ID" value="NZ_CAHJWF010000208.1"/>
</dbReference>
<evidence type="ECO:0000313" key="1">
    <source>
        <dbReference type="EMBL" id="CAB5501560.1"/>
    </source>
</evidence>
<reference evidence="1 2" key="1">
    <citation type="submission" date="2020-05" db="EMBL/GenBank/DDBJ databases">
        <authorList>
            <person name="Petersen J."/>
            <person name="Sayavedra L."/>
        </authorList>
    </citation>
    <scope>NUCLEOTIDE SEQUENCE [LARGE SCALE GENOMIC DNA]</scope>
    <source>
        <strain evidence="1">B azoricus SOX ET2 1586I</strain>
    </source>
</reference>
<proteinExistence type="predicted"/>
<organism evidence="1 2">
    <name type="scientific">Bathymodiolus thermophilus thioautotrophic gill symbiont</name>
    <dbReference type="NCBI Taxonomy" id="2360"/>
    <lineage>
        <taxon>Bacteria</taxon>
        <taxon>Pseudomonadati</taxon>
        <taxon>Pseudomonadota</taxon>
        <taxon>Gammaproteobacteria</taxon>
        <taxon>sulfur-oxidizing symbionts</taxon>
    </lineage>
</organism>
<feature type="non-terminal residue" evidence="1">
    <location>
        <position position="468"/>
    </location>
</feature>
<name>A0ABM8M6Z1_9GAMM</name>
<protein>
    <recommendedName>
        <fullName evidence="3">NACHT domain-containing protein</fullName>
    </recommendedName>
</protein>
<keyword evidence="2" id="KW-1185">Reference proteome</keyword>
<feature type="non-terminal residue" evidence="1">
    <location>
        <position position="1"/>
    </location>
</feature>